<evidence type="ECO:0000313" key="1">
    <source>
        <dbReference type="EMBL" id="MDH2389375.1"/>
    </source>
</evidence>
<gene>
    <name evidence="1" type="ORF">QCN29_11335</name>
</gene>
<keyword evidence="2" id="KW-1185">Reference proteome</keyword>
<evidence type="ECO:0000313" key="2">
    <source>
        <dbReference type="Proteomes" id="UP001223144"/>
    </source>
</evidence>
<name>A0ABT6HL79_9ACTN</name>
<dbReference type="RefSeq" id="WP_279927720.1">
    <property type="nucleotide sequence ID" value="NZ_JARWBG010000010.1"/>
</dbReference>
<organism evidence="1 2">
    <name type="scientific">Streptomyces chengmaiensis</name>
    <dbReference type="NCBI Taxonomy" id="3040919"/>
    <lineage>
        <taxon>Bacteria</taxon>
        <taxon>Bacillati</taxon>
        <taxon>Actinomycetota</taxon>
        <taxon>Actinomycetes</taxon>
        <taxon>Kitasatosporales</taxon>
        <taxon>Streptomycetaceae</taxon>
        <taxon>Streptomyces</taxon>
    </lineage>
</organism>
<proteinExistence type="predicted"/>
<dbReference type="EMBL" id="JARWBG010000010">
    <property type="protein sequence ID" value="MDH2389375.1"/>
    <property type="molecule type" value="Genomic_DNA"/>
</dbReference>
<sequence>MAARNRDRTVHFYEIADAKEPASRMGYRNWAAELRQLRDLPLTQRTVESAGETLIGAVDPLQPAPHLLVAKVRKDKPQQINFDDGSFSYLQLAANKGLIDVTTVYFLSFGNVVATMGGGISAPRVRAIQRWFNGMHLIGEEIALRPVVDARSRDKLARASAVEKVTIRVLPEPHDSPSALRSSSDIGTALSRMHEEYPDMTITLTLEVPKKPRWYSLRRRARGHRQLLDSTSALAADISDWLDNTDAVDTARAVAHIEEWDQQATDEKIDFVAERITAKCRVPLESTDGHSIDLHVALTELERVALEHERALRAAVGADV</sequence>
<reference evidence="1 2" key="1">
    <citation type="submission" date="2023-04" db="EMBL/GenBank/DDBJ databases">
        <title>Streptomyces chengmaiensis sp. nov. isolated from the stem of mangrove plant in Hainan.</title>
        <authorList>
            <person name="Huang X."/>
            <person name="Zhou S."/>
            <person name="Chu X."/>
            <person name="Xie Y."/>
            <person name="Lin Y."/>
        </authorList>
    </citation>
    <scope>NUCLEOTIDE SEQUENCE [LARGE SCALE GENOMIC DNA]</scope>
    <source>
        <strain evidence="1 2">HNM0663</strain>
    </source>
</reference>
<comment type="caution">
    <text evidence="1">The sequence shown here is derived from an EMBL/GenBank/DDBJ whole genome shotgun (WGS) entry which is preliminary data.</text>
</comment>
<dbReference type="Proteomes" id="UP001223144">
    <property type="component" value="Unassembled WGS sequence"/>
</dbReference>
<accession>A0ABT6HL79</accession>
<protein>
    <submittedName>
        <fullName evidence="1">Uncharacterized protein</fullName>
    </submittedName>
</protein>